<evidence type="ECO:0000256" key="5">
    <source>
        <dbReference type="ARBA" id="ARBA00022432"/>
    </source>
</evidence>
<dbReference type="InterPro" id="IPR022896">
    <property type="entry name" value="TrioseP_Isoase_bac/euk"/>
</dbReference>
<feature type="binding site" evidence="9">
    <location>
        <position position="184"/>
    </location>
    <ligand>
        <name>substrate</name>
    </ligand>
</feature>
<comment type="similarity">
    <text evidence="2 9 10">Belongs to the triosephosphate isomerase family.</text>
</comment>
<feature type="binding site" evidence="9">
    <location>
        <position position="224"/>
    </location>
    <ligand>
        <name>substrate</name>
    </ligand>
</feature>
<dbReference type="InterPro" id="IPR013785">
    <property type="entry name" value="Aldolase_TIM"/>
</dbReference>
<reference evidence="12" key="1">
    <citation type="submission" date="2017-09" db="EMBL/GenBank/DDBJ databases">
        <title>Depth-based differentiation of microbial function through sediment-hosted aquifers and enrichment of novel symbionts in the deep terrestrial subsurface.</title>
        <authorList>
            <person name="Probst A.J."/>
            <person name="Ladd B."/>
            <person name="Jarett J.K."/>
            <person name="Geller-Mcgrath D.E."/>
            <person name="Sieber C.M.K."/>
            <person name="Emerson J.B."/>
            <person name="Anantharaman K."/>
            <person name="Thomas B.C."/>
            <person name="Malmstrom R."/>
            <person name="Stieglmeier M."/>
            <person name="Klingl A."/>
            <person name="Woyke T."/>
            <person name="Ryan C.M."/>
            <person name="Banfield J.F."/>
        </authorList>
    </citation>
    <scope>NUCLEOTIDE SEQUENCE [LARGE SCALE GENOMIC DNA]</scope>
</reference>
<keyword evidence="8 9" id="KW-0413">Isomerase</keyword>
<feature type="binding site" evidence="9">
    <location>
        <begin position="11"/>
        <end position="13"/>
    </location>
    <ligand>
        <name>substrate</name>
    </ligand>
</feature>
<keyword evidence="7 9" id="KW-0324">Glycolysis</keyword>
<dbReference type="PROSITE" id="PS00171">
    <property type="entry name" value="TIM_1"/>
    <property type="match status" value="1"/>
</dbReference>
<dbReference type="GO" id="GO:0046166">
    <property type="term" value="P:glyceraldehyde-3-phosphate biosynthetic process"/>
    <property type="evidence" value="ECO:0007669"/>
    <property type="project" value="TreeGrafter"/>
</dbReference>
<evidence type="ECO:0000256" key="4">
    <source>
        <dbReference type="ARBA" id="ARBA00019397"/>
    </source>
</evidence>
<name>A0A2M7T970_9ACTN</name>
<dbReference type="GO" id="GO:0004807">
    <property type="term" value="F:triose-phosphate isomerase activity"/>
    <property type="evidence" value="ECO:0007669"/>
    <property type="project" value="UniProtKB-UniRule"/>
</dbReference>
<comment type="catalytic activity">
    <reaction evidence="9 10">
        <text>D-glyceraldehyde 3-phosphate = dihydroxyacetone phosphate</text>
        <dbReference type="Rhea" id="RHEA:18585"/>
        <dbReference type="ChEBI" id="CHEBI:57642"/>
        <dbReference type="ChEBI" id="CHEBI:59776"/>
        <dbReference type="EC" id="5.3.1.1"/>
    </reaction>
</comment>
<dbReference type="EMBL" id="PFNG01000082">
    <property type="protein sequence ID" value="PIZ40712.1"/>
    <property type="molecule type" value="Genomic_DNA"/>
</dbReference>
<comment type="subunit">
    <text evidence="9 10">Homodimer.</text>
</comment>
<dbReference type="GO" id="GO:0006094">
    <property type="term" value="P:gluconeogenesis"/>
    <property type="evidence" value="ECO:0007669"/>
    <property type="project" value="UniProtKB-UniRule"/>
</dbReference>
<dbReference type="SUPFAM" id="SSF51351">
    <property type="entry name" value="Triosephosphate isomerase (TIM)"/>
    <property type="match status" value="1"/>
</dbReference>
<dbReference type="Proteomes" id="UP000230956">
    <property type="component" value="Unassembled WGS sequence"/>
</dbReference>
<dbReference type="UniPathway" id="UPA00138"/>
<comment type="pathway">
    <text evidence="1 9 10">Carbohydrate degradation; glycolysis; D-glyceraldehyde 3-phosphate from glycerone phosphate: step 1/1.</text>
</comment>
<dbReference type="GO" id="GO:0005829">
    <property type="term" value="C:cytosol"/>
    <property type="evidence" value="ECO:0007669"/>
    <property type="project" value="TreeGrafter"/>
</dbReference>
<evidence type="ECO:0000256" key="10">
    <source>
        <dbReference type="RuleBase" id="RU363013"/>
    </source>
</evidence>
<evidence type="ECO:0000256" key="1">
    <source>
        <dbReference type="ARBA" id="ARBA00004680"/>
    </source>
</evidence>
<proteinExistence type="inferred from homology"/>
<evidence type="ECO:0000256" key="8">
    <source>
        <dbReference type="ARBA" id="ARBA00023235"/>
    </source>
</evidence>
<feature type="binding site" evidence="9">
    <location>
        <begin position="245"/>
        <end position="246"/>
    </location>
    <ligand>
        <name>substrate</name>
    </ligand>
</feature>
<evidence type="ECO:0000256" key="9">
    <source>
        <dbReference type="HAMAP-Rule" id="MF_00147"/>
    </source>
</evidence>
<dbReference type="PROSITE" id="PS51440">
    <property type="entry name" value="TIM_2"/>
    <property type="match status" value="1"/>
</dbReference>
<dbReference type="Gene3D" id="3.20.20.70">
    <property type="entry name" value="Aldolase class I"/>
    <property type="match status" value="1"/>
</dbReference>
<feature type="active site" description="Electrophile" evidence="9">
    <location>
        <position position="106"/>
    </location>
</feature>
<comment type="subcellular location">
    <subcellularLocation>
        <location evidence="9 10">Cytoplasm</location>
    </subcellularLocation>
</comment>
<evidence type="ECO:0000313" key="12">
    <source>
        <dbReference type="Proteomes" id="UP000230956"/>
    </source>
</evidence>
<dbReference type="UniPathway" id="UPA00109">
    <property type="reaction ID" value="UER00189"/>
</dbReference>
<dbReference type="Pfam" id="PF00121">
    <property type="entry name" value="TIM"/>
    <property type="match status" value="1"/>
</dbReference>
<dbReference type="PANTHER" id="PTHR21139:SF42">
    <property type="entry name" value="TRIOSEPHOSPHATE ISOMERASE"/>
    <property type="match status" value="1"/>
</dbReference>
<keyword evidence="6 9" id="KW-0963">Cytoplasm</keyword>
<dbReference type="AlphaFoldDB" id="A0A2M7T970"/>
<dbReference type="FunFam" id="3.20.20.70:FF:000016">
    <property type="entry name" value="Triosephosphate isomerase"/>
    <property type="match status" value="1"/>
</dbReference>
<protein>
    <recommendedName>
        <fullName evidence="4 9">Triosephosphate isomerase</fullName>
        <shortName evidence="9">TIM</shortName>
        <shortName evidence="9">TPI</shortName>
        <ecNumber evidence="3 9">5.3.1.1</ecNumber>
    </recommendedName>
    <alternativeName>
        <fullName evidence="9">Triose-phosphate isomerase</fullName>
    </alternativeName>
</protein>
<dbReference type="InterPro" id="IPR020861">
    <property type="entry name" value="Triosephosphate_isomerase_AS"/>
</dbReference>
<sequence length="263" mass="28765">MGDKRRIIAGNWKMYKTAKEAVFLVQDLEDQLDDLAQDDRGYDGVEVIVCPPSTDLKSVYTVLWQDKPAIKLGAQNMFWEDEGAYTGEVSPLMLKDLECDYVILGHSERRMYFGETDETVNKKVKAALRHDITPIMCCGESLEQREAGKTDSFIESQILGGTEGLEAGDMKSFIVAYEPIWAIGTGKTALPEDANDVIRHIRAVLASRFGTDAAQDIPILYGGSVKAGNIADFMAESDINGALVGGASLEAESFAGIVKNARK</sequence>
<comment type="caution">
    <text evidence="11">The sequence shown here is derived from an EMBL/GenBank/DDBJ whole genome shotgun (WGS) entry which is preliminary data.</text>
</comment>
<evidence type="ECO:0000256" key="6">
    <source>
        <dbReference type="ARBA" id="ARBA00022490"/>
    </source>
</evidence>
<evidence type="ECO:0000256" key="7">
    <source>
        <dbReference type="ARBA" id="ARBA00023152"/>
    </source>
</evidence>
<evidence type="ECO:0000256" key="3">
    <source>
        <dbReference type="ARBA" id="ARBA00011940"/>
    </source>
</evidence>
<dbReference type="EC" id="5.3.1.1" evidence="3 9"/>
<dbReference type="PANTHER" id="PTHR21139">
    <property type="entry name" value="TRIOSEPHOSPHATE ISOMERASE"/>
    <property type="match status" value="1"/>
</dbReference>
<dbReference type="NCBIfam" id="TIGR00419">
    <property type="entry name" value="tim"/>
    <property type="match status" value="1"/>
</dbReference>
<dbReference type="CDD" id="cd00311">
    <property type="entry name" value="TIM"/>
    <property type="match status" value="1"/>
</dbReference>
<evidence type="ECO:0000313" key="11">
    <source>
        <dbReference type="EMBL" id="PIZ40712.1"/>
    </source>
</evidence>
<dbReference type="GO" id="GO:0006096">
    <property type="term" value="P:glycolytic process"/>
    <property type="evidence" value="ECO:0007669"/>
    <property type="project" value="UniProtKB-UniRule"/>
</dbReference>
<comment type="function">
    <text evidence="9">Involved in the gluconeogenesis. Catalyzes stereospecifically the conversion of dihydroxyacetone phosphate (DHAP) to D-glyceraldehyde-3-phosphate (G3P).</text>
</comment>
<organism evidence="11 12">
    <name type="scientific">Candidatus Aquicultor secundus</name>
    <dbReference type="NCBI Taxonomy" id="1973895"/>
    <lineage>
        <taxon>Bacteria</taxon>
        <taxon>Bacillati</taxon>
        <taxon>Actinomycetota</taxon>
        <taxon>Candidatus Aquicultoria</taxon>
        <taxon>Candidatus Aquicultorales</taxon>
        <taxon>Candidatus Aquicultoraceae</taxon>
        <taxon>Candidatus Aquicultor</taxon>
    </lineage>
</organism>
<dbReference type="InterPro" id="IPR035990">
    <property type="entry name" value="TIM_sf"/>
</dbReference>
<evidence type="ECO:0000256" key="2">
    <source>
        <dbReference type="ARBA" id="ARBA00007422"/>
    </source>
</evidence>
<accession>A0A2M7T970</accession>
<gene>
    <name evidence="9" type="primary">tpiA</name>
    <name evidence="11" type="ORF">COY37_03295</name>
</gene>
<keyword evidence="5 9" id="KW-0312">Gluconeogenesis</keyword>
<comment type="pathway">
    <text evidence="9 10">Carbohydrate biosynthesis; gluconeogenesis.</text>
</comment>
<dbReference type="HAMAP" id="MF_00147_B">
    <property type="entry name" value="TIM_B"/>
    <property type="match status" value="1"/>
</dbReference>
<dbReference type="InterPro" id="IPR000652">
    <property type="entry name" value="Triosephosphate_isomerase"/>
</dbReference>
<dbReference type="GO" id="GO:0019563">
    <property type="term" value="P:glycerol catabolic process"/>
    <property type="evidence" value="ECO:0007669"/>
    <property type="project" value="TreeGrafter"/>
</dbReference>
<dbReference type="RefSeq" id="WP_286677872.1">
    <property type="nucleotide sequence ID" value="NZ_MNXI01000042.1"/>
</dbReference>
<feature type="active site" description="Proton acceptor" evidence="9">
    <location>
        <position position="178"/>
    </location>
</feature>